<comment type="caution">
    <text evidence="7">The sequence shown here is derived from an EMBL/GenBank/DDBJ whole genome shotgun (WGS) entry which is preliminary data.</text>
</comment>
<proteinExistence type="predicted"/>
<evidence type="ECO:0000313" key="7">
    <source>
        <dbReference type="EMBL" id="KAI9266830.1"/>
    </source>
</evidence>
<dbReference type="EMBL" id="JAIXMP010000010">
    <property type="protein sequence ID" value="KAI9266830.1"/>
    <property type="molecule type" value="Genomic_DNA"/>
</dbReference>
<feature type="transmembrane region" description="Helical" evidence="6">
    <location>
        <begin position="506"/>
        <end position="525"/>
    </location>
</feature>
<accession>A0AAD5KHP0</accession>
<organism evidence="7 8">
    <name type="scientific">Phascolomyces articulosus</name>
    <dbReference type="NCBI Taxonomy" id="60185"/>
    <lineage>
        <taxon>Eukaryota</taxon>
        <taxon>Fungi</taxon>
        <taxon>Fungi incertae sedis</taxon>
        <taxon>Mucoromycota</taxon>
        <taxon>Mucoromycotina</taxon>
        <taxon>Mucoromycetes</taxon>
        <taxon>Mucorales</taxon>
        <taxon>Lichtheimiaceae</taxon>
        <taxon>Phascolomyces</taxon>
    </lineage>
</organism>
<dbReference type="PANTHER" id="PTHR28234">
    <property type="entry name" value="NUCLEAR CONTROL OF ATPASE PROTEIN 2"/>
    <property type="match status" value="1"/>
</dbReference>
<keyword evidence="3 6" id="KW-1133">Transmembrane helix</keyword>
<evidence type="ECO:0000256" key="3">
    <source>
        <dbReference type="ARBA" id="ARBA00022989"/>
    </source>
</evidence>
<comment type="subcellular location">
    <subcellularLocation>
        <location evidence="1">Mitochondrion membrane</location>
        <topology evidence="1">Multi-pass membrane protein</topology>
    </subcellularLocation>
</comment>
<name>A0AAD5KHP0_9FUNG</name>
<dbReference type="Pfam" id="PF08637">
    <property type="entry name" value="NCA2"/>
    <property type="match status" value="1"/>
</dbReference>
<evidence type="ECO:0000256" key="1">
    <source>
        <dbReference type="ARBA" id="ARBA00004225"/>
    </source>
</evidence>
<sequence>MSTFVNEHIAQLNHSLSTIFQQQEYVRAENITDPETALKQDDPNLFLTLASQGIDLSHPTLPNVQTVKKYLDLYTSSSTNTFLTSEQEGSPLEWAFITKCAVAVYGVLLDRVLNSTLPLSESVNYWNSVYGSSLNEAYYALQTAPVRAVSLATRTINTMRTTQLGLGSVLQSPDHIISSLFPNRARTKSAIRHSLELFSPHRPLLAQLIHEEIGHKKKMLESLRTQQATRLGLLMKMTPQFTVDRIPQDTERCVKLMEYIMEPFTTNFNDASTAQQQHIDTTITTPVNVQYVIDSMNNILERSTTYAIANRLSKMIDDLTVCHENLNAVHELYQPPSALVRYWIPALVLYIAGNTTMTYVFNRRDALLTWFHELGDTACDFAINWIWEPVLKVWETIRLKDQRLGVLSKEGLRSDLDSLERMVLQFASTNYHLSESEAQDLIAKVRDGDLSVVLKAYENEIKHPLKNAITGDLIQTLLIQVQKTKVDVDLAMAALDKLLKSNELNFAFLAVAPSMLLTWAFFAWLKNVYSRRTGHQVGKIAQPIREAMRRVERLFNLASVDVKPEEEQLDCESHGILICEIHLLRIYALQLPRRHSIRDHFMEDLRDLENPKLTVAQKLNVVTRMSRSWDFLQPSRGTLNGSS</sequence>
<evidence type="ECO:0000256" key="5">
    <source>
        <dbReference type="ARBA" id="ARBA00023136"/>
    </source>
</evidence>
<dbReference type="Proteomes" id="UP001209540">
    <property type="component" value="Unassembled WGS sequence"/>
</dbReference>
<evidence type="ECO:0000256" key="6">
    <source>
        <dbReference type="SAM" id="Phobius"/>
    </source>
</evidence>
<evidence type="ECO:0000256" key="4">
    <source>
        <dbReference type="ARBA" id="ARBA00023128"/>
    </source>
</evidence>
<keyword evidence="2 6" id="KW-0812">Transmembrane</keyword>
<protein>
    <submittedName>
        <fullName evidence="7">ATP synthase regulation protein NCA2-domain-containing protein</fullName>
    </submittedName>
</protein>
<gene>
    <name evidence="7" type="ORF">BDA99DRAFT_506782</name>
</gene>
<reference evidence="7" key="2">
    <citation type="submission" date="2023-02" db="EMBL/GenBank/DDBJ databases">
        <authorList>
            <consortium name="DOE Joint Genome Institute"/>
            <person name="Mondo S.J."/>
            <person name="Chang Y."/>
            <person name="Wang Y."/>
            <person name="Ahrendt S."/>
            <person name="Andreopoulos W."/>
            <person name="Barry K."/>
            <person name="Beard J."/>
            <person name="Benny G.L."/>
            <person name="Blankenship S."/>
            <person name="Bonito G."/>
            <person name="Cuomo C."/>
            <person name="Desiro A."/>
            <person name="Gervers K.A."/>
            <person name="Hundley H."/>
            <person name="Kuo A."/>
            <person name="LaButti K."/>
            <person name="Lang B.F."/>
            <person name="Lipzen A."/>
            <person name="O'Donnell K."/>
            <person name="Pangilinan J."/>
            <person name="Reynolds N."/>
            <person name="Sandor L."/>
            <person name="Smith M.W."/>
            <person name="Tsang A."/>
            <person name="Grigoriev I.V."/>
            <person name="Stajich J.E."/>
            <person name="Spatafora J.W."/>
        </authorList>
    </citation>
    <scope>NUCLEOTIDE SEQUENCE</scope>
    <source>
        <strain evidence="7">RSA 2281</strain>
    </source>
</reference>
<dbReference type="AlphaFoldDB" id="A0AAD5KHP0"/>
<dbReference type="PANTHER" id="PTHR28234:SF1">
    <property type="entry name" value="NUCLEAR CONTROL OF ATPASE PROTEIN 2"/>
    <property type="match status" value="1"/>
</dbReference>
<keyword evidence="8" id="KW-1185">Reference proteome</keyword>
<dbReference type="GO" id="GO:0005741">
    <property type="term" value="C:mitochondrial outer membrane"/>
    <property type="evidence" value="ECO:0007669"/>
    <property type="project" value="TreeGrafter"/>
</dbReference>
<evidence type="ECO:0000256" key="2">
    <source>
        <dbReference type="ARBA" id="ARBA00022692"/>
    </source>
</evidence>
<keyword evidence="4" id="KW-0496">Mitochondrion</keyword>
<evidence type="ECO:0000313" key="8">
    <source>
        <dbReference type="Proteomes" id="UP001209540"/>
    </source>
</evidence>
<keyword evidence="5 6" id="KW-0472">Membrane</keyword>
<dbReference type="InterPro" id="IPR013946">
    <property type="entry name" value="NCA2-like"/>
</dbReference>
<reference evidence="7" key="1">
    <citation type="journal article" date="2022" name="IScience">
        <title>Evolution of zygomycete secretomes and the origins of terrestrial fungal ecologies.</title>
        <authorList>
            <person name="Chang Y."/>
            <person name="Wang Y."/>
            <person name="Mondo S."/>
            <person name="Ahrendt S."/>
            <person name="Andreopoulos W."/>
            <person name="Barry K."/>
            <person name="Beard J."/>
            <person name="Benny G.L."/>
            <person name="Blankenship S."/>
            <person name="Bonito G."/>
            <person name="Cuomo C."/>
            <person name="Desiro A."/>
            <person name="Gervers K.A."/>
            <person name="Hundley H."/>
            <person name="Kuo A."/>
            <person name="LaButti K."/>
            <person name="Lang B.F."/>
            <person name="Lipzen A."/>
            <person name="O'Donnell K."/>
            <person name="Pangilinan J."/>
            <person name="Reynolds N."/>
            <person name="Sandor L."/>
            <person name="Smith M.E."/>
            <person name="Tsang A."/>
            <person name="Grigoriev I.V."/>
            <person name="Stajich J.E."/>
            <person name="Spatafora J.W."/>
        </authorList>
    </citation>
    <scope>NUCLEOTIDE SEQUENCE</scope>
    <source>
        <strain evidence="7">RSA 2281</strain>
    </source>
</reference>